<dbReference type="EMBL" id="AP021875">
    <property type="protein sequence ID" value="BBO77159.1"/>
    <property type="molecule type" value="Genomic_DNA"/>
</dbReference>
<dbReference type="Proteomes" id="UP000427769">
    <property type="component" value="Chromosome"/>
</dbReference>
<evidence type="ECO:0008006" key="4">
    <source>
        <dbReference type="Google" id="ProtNLM"/>
    </source>
</evidence>
<evidence type="ECO:0000313" key="2">
    <source>
        <dbReference type="EMBL" id="BBO77159.1"/>
    </source>
</evidence>
<dbReference type="OrthoDB" id="5416857at2"/>
<dbReference type="RefSeq" id="WP_155305929.1">
    <property type="nucleotide sequence ID" value="NZ_AP021875.1"/>
</dbReference>
<dbReference type="KEGG" id="dwd:DSCW_45760"/>
<keyword evidence="3" id="KW-1185">Reference proteome</keyword>
<dbReference type="SUPFAM" id="SSF117070">
    <property type="entry name" value="LEA14-like"/>
    <property type="match status" value="1"/>
</dbReference>
<organism evidence="2 3">
    <name type="scientific">Desulfosarcina widdelii</name>
    <dbReference type="NCBI Taxonomy" id="947919"/>
    <lineage>
        <taxon>Bacteria</taxon>
        <taxon>Pseudomonadati</taxon>
        <taxon>Thermodesulfobacteriota</taxon>
        <taxon>Desulfobacteria</taxon>
        <taxon>Desulfobacterales</taxon>
        <taxon>Desulfosarcinaceae</taxon>
        <taxon>Desulfosarcina</taxon>
    </lineage>
</organism>
<feature type="chain" id="PRO_5024359750" description="Late embryogenesis abundant protein LEA-2 subgroup domain-containing protein" evidence="1">
    <location>
        <begin position="27"/>
        <end position="198"/>
    </location>
</feature>
<reference evidence="2 3" key="1">
    <citation type="submission" date="2019-11" db="EMBL/GenBank/DDBJ databases">
        <title>Comparative genomics of hydrocarbon-degrading Desulfosarcina strains.</title>
        <authorList>
            <person name="Watanabe M."/>
            <person name="Kojima H."/>
            <person name="Fukui M."/>
        </authorList>
    </citation>
    <scope>NUCLEOTIDE SEQUENCE [LARGE SCALE GENOMIC DNA]</scope>
    <source>
        <strain evidence="2 3">PP31</strain>
    </source>
</reference>
<gene>
    <name evidence="2" type="ORF">DSCW_45760</name>
</gene>
<sequence length="198" mass="21898">MCKKRVLLRFLSILFVVAFFSGCAGMAAKPTESNFQAPVVTLDNMEVAHAFGYWYFSNKVEPTKGKPDNVGAPLDLAFTFNVENPNPFPVQMESLKFSVLFEEFELNTVSTHATQWIPPGMTNQVLVHAHFDVRQSLLSLLVTGGFKLKEKGTNAWAALEKWWTGIPNYEVPVTVSGGAAVFKADSLVKVSTFEATFP</sequence>
<evidence type="ECO:0000256" key="1">
    <source>
        <dbReference type="SAM" id="SignalP"/>
    </source>
</evidence>
<accession>A0A5K7ZAG9</accession>
<keyword evidence="1" id="KW-0732">Signal</keyword>
<proteinExistence type="predicted"/>
<name>A0A5K7ZAG9_9BACT</name>
<dbReference type="AlphaFoldDB" id="A0A5K7ZAG9"/>
<evidence type="ECO:0000313" key="3">
    <source>
        <dbReference type="Proteomes" id="UP000427769"/>
    </source>
</evidence>
<dbReference type="Gene3D" id="2.60.40.1820">
    <property type="match status" value="1"/>
</dbReference>
<feature type="signal peptide" evidence="1">
    <location>
        <begin position="1"/>
        <end position="26"/>
    </location>
</feature>
<protein>
    <recommendedName>
        <fullName evidence="4">Late embryogenesis abundant protein LEA-2 subgroup domain-containing protein</fullName>
    </recommendedName>
</protein>
<dbReference type="PROSITE" id="PS51257">
    <property type="entry name" value="PROKAR_LIPOPROTEIN"/>
    <property type="match status" value="1"/>
</dbReference>